<comment type="caution">
    <text evidence="2">The sequence shown here is derived from an EMBL/GenBank/DDBJ whole genome shotgun (WGS) entry which is preliminary data.</text>
</comment>
<proteinExistence type="predicted"/>
<dbReference type="InterPro" id="IPR017853">
    <property type="entry name" value="GH"/>
</dbReference>
<evidence type="ECO:0000313" key="2">
    <source>
        <dbReference type="EMBL" id="MBB3210391.1"/>
    </source>
</evidence>
<dbReference type="EMBL" id="JACHXU010000036">
    <property type="protein sequence ID" value="MBB3210391.1"/>
    <property type="molecule type" value="Genomic_DNA"/>
</dbReference>
<name>A0A7W5E556_9BACT</name>
<dbReference type="CDD" id="cd03143">
    <property type="entry name" value="A4_beta-galactosidase_middle_domain"/>
    <property type="match status" value="1"/>
</dbReference>
<feature type="chain" id="PRO_5030642070" evidence="1">
    <location>
        <begin position="28"/>
        <end position="806"/>
    </location>
</feature>
<dbReference type="Proteomes" id="UP000536179">
    <property type="component" value="Unassembled WGS sequence"/>
</dbReference>
<gene>
    <name evidence="2" type="ORF">FHS27_006238</name>
</gene>
<dbReference type="AlphaFoldDB" id="A0A7W5E556"/>
<protein>
    <submittedName>
        <fullName evidence="2">Beta-galactosidase</fullName>
        <ecNumber evidence="2">3.2.1.23</ecNumber>
    </submittedName>
</protein>
<keyword evidence="2" id="KW-0378">Hydrolase</keyword>
<sequence>MNRTLLRFAIGGLALLGLLSSHNPCFSDDTAVASASQTLVKEALAKIGTLETKMAEAEAKGIDVTREKTVVWFAKEFLKFADWDEKNRDAVAYLVGQYAPYKEDSDKLAAEIPDFQRIKTIEILDNGIVELSRVLGGEIVRRPVNKVDWQNIEVGDNMLINSNGRPVFLYDYFSKSVGRPLTDDRVYNEHLGAIFHGGENLYPVEHDRAINSFLLKEDRTFDQDLLNEVTGISDTNVGFLIYWNQGIPEWVEKLEPEVRFGRSTFTGFDIDNPLVKEVWGTIARETGVLTQGKKVTQLGYILANEPHWHSIASGWTRRTGEMQQISIYTLNGFRTWLHKKYDGDIERLNKNWESQFTSFDTVAIEIPIAAQTRGTPMFYDWARYSMDRAIDWYAHIQRELRKGNPGADTHIKNSTHLFTDNDRAHGIDLEALTELTSMIGDDAKTRPTRRSYPNKLEAWEEHYSYCWEELSMSYDFMESVAPEKIHVNSESHFLSASRWRKLDTSVEYVESVYWLATLQGMDANMAWFWARDPDGSPEDRLEGELNFADLALAGSFAGSVNQQPHIANAYTQVMYDLNSFSEEIIALRQQRRPLRLFHSETSAINKQNHMTQQFSIYEKLFFEGAPVGFATANIIKNQDNQTWDAILVYRTEFVTDGELESLQSYLDHGGTLIVDSENSLSQNEYGERHRKRLNPSNGELIILTGDESLEKVRDLAIEHTASGRHDVTLAEDNGGDHKSCHWRAVKRADGSYLVSILNLGKNSAELKLGIKSQSSISVTDLFTGKSVSSEFNLDSKGVALLEIYTQ</sequence>
<dbReference type="GO" id="GO:0004565">
    <property type="term" value="F:beta-galactosidase activity"/>
    <property type="evidence" value="ECO:0007669"/>
    <property type="project" value="UniProtKB-EC"/>
</dbReference>
<dbReference type="Gene3D" id="3.40.50.880">
    <property type="match status" value="1"/>
</dbReference>
<keyword evidence="2" id="KW-0326">Glycosidase</keyword>
<reference evidence="2 3" key="1">
    <citation type="submission" date="2020-08" db="EMBL/GenBank/DDBJ databases">
        <title>Genomic Encyclopedia of Type Strains, Phase III (KMG-III): the genomes of soil and plant-associated and newly described type strains.</title>
        <authorList>
            <person name="Whitman W."/>
        </authorList>
    </citation>
    <scope>NUCLEOTIDE SEQUENCE [LARGE SCALE GENOMIC DNA]</scope>
    <source>
        <strain evidence="2 3">CECT 8075</strain>
    </source>
</reference>
<feature type="signal peptide" evidence="1">
    <location>
        <begin position="1"/>
        <end position="27"/>
    </location>
</feature>
<dbReference type="Gene3D" id="3.20.20.80">
    <property type="entry name" value="Glycosidases"/>
    <property type="match status" value="1"/>
</dbReference>
<accession>A0A7W5E556</accession>
<evidence type="ECO:0000313" key="3">
    <source>
        <dbReference type="Proteomes" id="UP000536179"/>
    </source>
</evidence>
<dbReference type="EC" id="3.2.1.23" evidence="2"/>
<dbReference type="InterPro" id="IPR029062">
    <property type="entry name" value="Class_I_gatase-like"/>
</dbReference>
<organism evidence="2 3">
    <name type="scientific">Aporhodopirellula rubra</name>
    <dbReference type="NCBI Taxonomy" id="980271"/>
    <lineage>
        <taxon>Bacteria</taxon>
        <taxon>Pseudomonadati</taxon>
        <taxon>Planctomycetota</taxon>
        <taxon>Planctomycetia</taxon>
        <taxon>Pirellulales</taxon>
        <taxon>Pirellulaceae</taxon>
        <taxon>Aporhodopirellula</taxon>
    </lineage>
</organism>
<dbReference type="SUPFAM" id="SSF51445">
    <property type="entry name" value="(Trans)glycosidases"/>
    <property type="match status" value="1"/>
</dbReference>
<evidence type="ECO:0000256" key="1">
    <source>
        <dbReference type="SAM" id="SignalP"/>
    </source>
</evidence>
<keyword evidence="1" id="KW-0732">Signal</keyword>
<keyword evidence="3" id="KW-1185">Reference proteome</keyword>
<dbReference type="RefSeq" id="WP_184309664.1">
    <property type="nucleotide sequence ID" value="NZ_JACHXU010000036.1"/>
</dbReference>